<name>A0A6C0BX43_9ZZZZ</name>
<sequence length="114" mass="12900">MPRTVFFYNNVGPTNNRTTSSPGQPRNFSVSKSRDGVELTGGDVRSIHINAQLIGSAVGGIEVSEIYVDQRRPRIRRMVWGGGFIRNKRVLWDGKGIQTSSERLDRLVRQHINY</sequence>
<accession>A0A6C0BX43</accession>
<feature type="region of interest" description="Disordered" evidence="1">
    <location>
        <begin position="9"/>
        <end position="35"/>
    </location>
</feature>
<reference evidence="2" key="1">
    <citation type="journal article" date="2020" name="Nature">
        <title>Giant virus diversity and host interactions through global metagenomics.</title>
        <authorList>
            <person name="Schulz F."/>
            <person name="Roux S."/>
            <person name="Paez-Espino D."/>
            <person name="Jungbluth S."/>
            <person name="Walsh D.A."/>
            <person name="Denef V.J."/>
            <person name="McMahon K.D."/>
            <person name="Konstantinidis K.T."/>
            <person name="Eloe-Fadrosh E.A."/>
            <person name="Kyrpides N.C."/>
            <person name="Woyke T."/>
        </authorList>
    </citation>
    <scope>NUCLEOTIDE SEQUENCE</scope>
    <source>
        <strain evidence="2">GVMAG-M-3300020166-18</strain>
    </source>
</reference>
<feature type="compositionally biased region" description="Polar residues" evidence="1">
    <location>
        <begin position="11"/>
        <end position="31"/>
    </location>
</feature>
<organism evidence="2">
    <name type="scientific">viral metagenome</name>
    <dbReference type="NCBI Taxonomy" id="1070528"/>
    <lineage>
        <taxon>unclassified sequences</taxon>
        <taxon>metagenomes</taxon>
        <taxon>organismal metagenomes</taxon>
    </lineage>
</organism>
<evidence type="ECO:0000313" key="2">
    <source>
        <dbReference type="EMBL" id="QHS96642.1"/>
    </source>
</evidence>
<dbReference type="EMBL" id="MN739271">
    <property type="protein sequence ID" value="QHS96642.1"/>
    <property type="molecule type" value="Genomic_DNA"/>
</dbReference>
<dbReference type="AlphaFoldDB" id="A0A6C0BX43"/>
<protein>
    <submittedName>
        <fullName evidence="2">Uncharacterized protein</fullName>
    </submittedName>
</protein>
<proteinExistence type="predicted"/>
<evidence type="ECO:0000256" key="1">
    <source>
        <dbReference type="SAM" id="MobiDB-lite"/>
    </source>
</evidence>